<dbReference type="EMBL" id="DSJT01000003">
    <property type="protein sequence ID" value="HEF86792.1"/>
    <property type="molecule type" value="Genomic_DNA"/>
</dbReference>
<organism evidence="3">
    <name type="scientific">Thermosphaera aggregans</name>
    <dbReference type="NCBI Taxonomy" id="54254"/>
    <lineage>
        <taxon>Archaea</taxon>
        <taxon>Thermoproteota</taxon>
        <taxon>Thermoprotei</taxon>
        <taxon>Desulfurococcales</taxon>
        <taxon>Desulfurococcaceae</taxon>
        <taxon>Thermosphaera</taxon>
    </lineage>
</organism>
<dbReference type="PANTHER" id="PTHR11934:SF0">
    <property type="entry name" value="RIBOSE-5-PHOSPHATE ISOMERASE"/>
    <property type="match status" value="1"/>
</dbReference>
<dbReference type="AlphaFoldDB" id="A0A7C2BJS2"/>
<dbReference type="GO" id="GO:0009052">
    <property type="term" value="P:pentose-phosphate shunt, non-oxidative branch"/>
    <property type="evidence" value="ECO:0007669"/>
    <property type="project" value="InterPro"/>
</dbReference>
<accession>A0A7C2BJS2</accession>
<dbReference type="SUPFAM" id="SSF100950">
    <property type="entry name" value="NagB/RpiA/CoA transferase-like"/>
    <property type="match status" value="1"/>
</dbReference>
<dbReference type="EC" id="5.3.1.6" evidence="2"/>
<dbReference type="Pfam" id="PF06026">
    <property type="entry name" value="Rib_5-P_isom_A"/>
    <property type="match status" value="1"/>
</dbReference>
<name>A0A7C2BJS2_9CREN</name>
<dbReference type="InterPro" id="IPR037171">
    <property type="entry name" value="NagB/RpiA_transferase-like"/>
</dbReference>
<dbReference type="GO" id="GO:0005829">
    <property type="term" value="C:cytosol"/>
    <property type="evidence" value="ECO:0007669"/>
    <property type="project" value="TreeGrafter"/>
</dbReference>
<dbReference type="PANTHER" id="PTHR11934">
    <property type="entry name" value="RIBOSE-5-PHOSPHATE ISOMERASE"/>
    <property type="match status" value="1"/>
</dbReference>
<dbReference type="GO" id="GO:0006014">
    <property type="term" value="P:D-ribose metabolic process"/>
    <property type="evidence" value="ECO:0007669"/>
    <property type="project" value="TreeGrafter"/>
</dbReference>
<reference evidence="3" key="1">
    <citation type="journal article" date="2020" name="mSystems">
        <title>Genome- and Community-Level Interaction Insights into Carbon Utilization and Element Cycling Functions of Hydrothermarchaeota in Hydrothermal Sediment.</title>
        <authorList>
            <person name="Zhou Z."/>
            <person name="Liu Y."/>
            <person name="Xu W."/>
            <person name="Pan J."/>
            <person name="Luo Z.H."/>
            <person name="Li M."/>
        </authorList>
    </citation>
    <scope>NUCLEOTIDE SEQUENCE [LARGE SCALE GENOMIC DNA]</scope>
    <source>
        <strain evidence="3">SpSt-23</strain>
    </source>
</reference>
<evidence type="ECO:0000256" key="1">
    <source>
        <dbReference type="ARBA" id="ARBA00023235"/>
    </source>
</evidence>
<dbReference type="Gene3D" id="3.30.70.260">
    <property type="match status" value="1"/>
</dbReference>
<sequence length="237" mass="26499">MSDLNNQAKINAAVKACEFLQYSFNNIRVVGVGTGSTIKLFIEVCKNFLEDKILVPSSFDTVLYLKNLGYDDIVDLITARVVDVYVDGADEVSEKLDMVKGRGGAFLREKSIALRSKTRIYVIDHSKFTGKPYLYLKPIPVEIVPVALPVFLEHIRSLENVEPVLRMDSSKDGPVVTDNGNFIVDLRFHTPIQEPGDVHERIKRIHGAVETGIFPSSLVDYVVVGYPDKSILLQKNM</sequence>
<comment type="caution">
    <text evidence="3">The sequence shown here is derived from an EMBL/GenBank/DDBJ whole genome shotgun (WGS) entry which is preliminary data.</text>
</comment>
<dbReference type="NCBIfam" id="TIGR00021">
    <property type="entry name" value="rpiA"/>
    <property type="match status" value="1"/>
</dbReference>
<keyword evidence="1 3" id="KW-0413">Isomerase</keyword>
<proteinExistence type="predicted"/>
<gene>
    <name evidence="3" type="primary">rpiA</name>
    <name evidence="3" type="ORF">ENP55_00470</name>
</gene>
<dbReference type="Gene3D" id="3.40.50.1360">
    <property type="match status" value="1"/>
</dbReference>
<dbReference type="SUPFAM" id="SSF75445">
    <property type="entry name" value="D-ribose-5-phosphate isomerase (RpiA), lid domain"/>
    <property type="match status" value="1"/>
</dbReference>
<dbReference type="GO" id="GO:0004751">
    <property type="term" value="F:ribose-5-phosphate isomerase activity"/>
    <property type="evidence" value="ECO:0007669"/>
    <property type="project" value="UniProtKB-UniRule"/>
</dbReference>
<protein>
    <recommendedName>
        <fullName evidence="2">Ribose 5-phosphate isomerase A</fullName>
        <ecNumber evidence="2">5.3.1.6</ecNumber>
    </recommendedName>
</protein>
<evidence type="ECO:0000256" key="2">
    <source>
        <dbReference type="NCBIfam" id="TIGR00021"/>
    </source>
</evidence>
<evidence type="ECO:0000313" key="3">
    <source>
        <dbReference type="EMBL" id="HEF86792.1"/>
    </source>
</evidence>
<dbReference type="InterPro" id="IPR004788">
    <property type="entry name" value="Ribose5P_isomerase_type_A"/>
</dbReference>
<dbReference type="CDD" id="cd01398">
    <property type="entry name" value="RPI_A"/>
    <property type="match status" value="1"/>
</dbReference>